<comment type="similarity">
    <text evidence="4 5">Belongs to the cytochrome b5 family.</text>
</comment>
<keyword evidence="2 5" id="KW-0479">Metal-binding</keyword>
<dbReference type="PANTHER" id="PTHR19359">
    <property type="entry name" value="CYTOCHROME B5"/>
    <property type="match status" value="1"/>
</dbReference>
<evidence type="ECO:0000313" key="9">
    <source>
        <dbReference type="Proteomes" id="UP001465668"/>
    </source>
</evidence>
<dbReference type="EMBL" id="JARVKM010000002">
    <property type="protein sequence ID" value="KAK9782862.1"/>
    <property type="molecule type" value="Genomic_DNA"/>
</dbReference>
<keyword evidence="5" id="KW-0812">Transmembrane</keyword>
<dbReference type="PROSITE" id="PS50255">
    <property type="entry name" value="CYTOCHROME_B5_2"/>
    <property type="match status" value="1"/>
</dbReference>
<gene>
    <name evidence="8" type="ORF">SCAR479_01205</name>
</gene>
<keyword evidence="5" id="KW-1133">Transmembrane helix</keyword>
<evidence type="ECO:0000256" key="2">
    <source>
        <dbReference type="ARBA" id="ARBA00022723"/>
    </source>
</evidence>
<dbReference type="InterPro" id="IPR001199">
    <property type="entry name" value="Cyt_B5-like_heme/steroid-bd"/>
</dbReference>
<feature type="transmembrane region" description="Helical" evidence="5">
    <location>
        <begin position="284"/>
        <end position="305"/>
    </location>
</feature>
<evidence type="ECO:0000256" key="5">
    <source>
        <dbReference type="RuleBase" id="RU362121"/>
    </source>
</evidence>
<name>A0ABR2Y8C5_9PEZI</name>
<organism evidence="8 9">
    <name type="scientific">Seiridium cardinale</name>
    <dbReference type="NCBI Taxonomy" id="138064"/>
    <lineage>
        <taxon>Eukaryota</taxon>
        <taxon>Fungi</taxon>
        <taxon>Dikarya</taxon>
        <taxon>Ascomycota</taxon>
        <taxon>Pezizomycotina</taxon>
        <taxon>Sordariomycetes</taxon>
        <taxon>Xylariomycetidae</taxon>
        <taxon>Amphisphaeriales</taxon>
        <taxon>Sporocadaceae</taxon>
        <taxon>Seiridium</taxon>
    </lineage>
</organism>
<keyword evidence="1 5" id="KW-0349">Heme</keyword>
<dbReference type="SMART" id="SM01117">
    <property type="entry name" value="Cyt-b5"/>
    <property type="match status" value="1"/>
</dbReference>
<dbReference type="Gene3D" id="3.10.120.10">
    <property type="entry name" value="Cytochrome b5-like heme/steroid binding domain"/>
    <property type="match status" value="1"/>
</dbReference>
<evidence type="ECO:0000256" key="1">
    <source>
        <dbReference type="ARBA" id="ARBA00022617"/>
    </source>
</evidence>
<proteinExistence type="inferred from homology"/>
<sequence>MSKSFTKKEVGEHKTEDSGIYIIVDDGVYDVTNFIEEHPGGSKILKRMAGKDSTKQFWKYHGKNVLEKYGPKLRIGSVKEEAKLIRYSLLMKRLHIVNPGLENLIRRKRFGIDRGRQDWGCLSKTWGWERMAKASKVKRSSVFLIGREAGQARARARERIPVAIYPASEHPQSIATPGVLEPALGEFACRFCKPKKRKALPPPAVAKLFPFPLRVLFGSQSLINQQPELSSTQRRDKPQASDDLDSLQSHLQKDSKMPAINTAIVARDSFSSIAKRQNWAAKEAGVVVVFCIVFVVAVGLIGLFIHKKLAARKARKANV</sequence>
<reference evidence="8 9" key="1">
    <citation type="submission" date="2024-02" db="EMBL/GenBank/DDBJ databases">
        <title>First draft genome assembly of two strains of Seiridium cardinale.</title>
        <authorList>
            <person name="Emiliani G."/>
            <person name="Scali E."/>
        </authorList>
    </citation>
    <scope>NUCLEOTIDE SEQUENCE [LARGE SCALE GENOMIC DNA]</scope>
    <source>
        <strain evidence="8 9">BM-138-000479</strain>
    </source>
</reference>
<dbReference type="SUPFAM" id="SSF55856">
    <property type="entry name" value="Cytochrome b5-like heme/steroid binding domain"/>
    <property type="match status" value="1"/>
</dbReference>
<dbReference type="PANTHER" id="PTHR19359:SF14">
    <property type="entry name" value="CYTOCHROME B5 A"/>
    <property type="match status" value="1"/>
</dbReference>
<dbReference type="Proteomes" id="UP001465668">
    <property type="component" value="Unassembled WGS sequence"/>
</dbReference>
<feature type="region of interest" description="Disordered" evidence="6">
    <location>
        <begin position="227"/>
        <end position="251"/>
    </location>
</feature>
<dbReference type="PRINTS" id="PR00363">
    <property type="entry name" value="CYTOCHROMEB5"/>
</dbReference>
<comment type="caution">
    <text evidence="8">The sequence shown here is derived from an EMBL/GenBank/DDBJ whole genome shotgun (WGS) entry which is preliminary data.</text>
</comment>
<dbReference type="InterPro" id="IPR018506">
    <property type="entry name" value="Cyt_B5_heme-BS"/>
</dbReference>
<dbReference type="PROSITE" id="PS00191">
    <property type="entry name" value="CYTOCHROME_B5_1"/>
    <property type="match status" value="1"/>
</dbReference>
<evidence type="ECO:0000256" key="4">
    <source>
        <dbReference type="ARBA" id="ARBA00038168"/>
    </source>
</evidence>
<keyword evidence="9" id="KW-1185">Reference proteome</keyword>
<keyword evidence="5" id="KW-0472">Membrane</keyword>
<accession>A0ABR2Y8C5</accession>
<protein>
    <submittedName>
        <fullName evidence="8">Cytochrome b5</fullName>
    </submittedName>
</protein>
<evidence type="ECO:0000313" key="8">
    <source>
        <dbReference type="EMBL" id="KAK9782862.1"/>
    </source>
</evidence>
<dbReference type="InterPro" id="IPR036400">
    <property type="entry name" value="Cyt_B5-like_heme/steroid_sf"/>
</dbReference>
<keyword evidence="3 5" id="KW-0408">Iron</keyword>
<evidence type="ECO:0000259" key="7">
    <source>
        <dbReference type="PROSITE" id="PS50255"/>
    </source>
</evidence>
<dbReference type="InterPro" id="IPR050668">
    <property type="entry name" value="Cytochrome_b5"/>
</dbReference>
<dbReference type="Pfam" id="PF00173">
    <property type="entry name" value="Cyt-b5"/>
    <property type="match status" value="1"/>
</dbReference>
<evidence type="ECO:0000256" key="6">
    <source>
        <dbReference type="SAM" id="MobiDB-lite"/>
    </source>
</evidence>
<feature type="domain" description="Cytochrome b5 heme-binding" evidence="7">
    <location>
        <begin position="2"/>
        <end position="79"/>
    </location>
</feature>
<evidence type="ECO:0000256" key="3">
    <source>
        <dbReference type="ARBA" id="ARBA00023004"/>
    </source>
</evidence>